<dbReference type="Proteomes" id="UP001345013">
    <property type="component" value="Unassembled WGS sequence"/>
</dbReference>
<name>A0ABR0KKD5_9EURO</name>
<feature type="region of interest" description="Disordered" evidence="1">
    <location>
        <begin position="872"/>
        <end position="960"/>
    </location>
</feature>
<proteinExistence type="predicted"/>
<organism evidence="2 3">
    <name type="scientific">Lithohypha guttulata</name>
    <dbReference type="NCBI Taxonomy" id="1690604"/>
    <lineage>
        <taxon>Eukaryota</taxon>
        <taxon>Fungi</taxon>
        <taxon>Dikarya</taxon>
        <taxon>Ascomycota</taxon>
        <taxon>Pezizomycotina</taxon>
        <taxon>Eurotiomycetes</taxon>
        <taxon>Chaetothyriomycetidae</taxon>
        <taxon>Chaetothyriales</taxon>
        <taxon>Trichomeriaceae</taxon>
        <taxon>Lithohypha</taxon>
    </lineage>
</organism>
<protein>
    <submittedName>
        <fullName evidence="2">Uncharacterized protein</fullName>
    </submittedName>
</protein>
<evidence type="ECO:0000313" key="2">
    <source>
        <dbReference type="EMBL" id="KAK5099028.1"/>
    </source>
</evidence>
<evidence type="ECO:0000313" key="3">
    <source>
        <dbReference type="Proteomes" id="UP001345013"/>
    </source>
</evidence>
<sequence>MSGNSWSLSHQSGGGGAGRGSQWQVAIAGFSELNLHDAQTHKQLALSNVDLHVLGCMLEIGKYIPASADYRKVLTSARRSQLNHDLWLYKLVNIGPTSNYLVDQLLKTRAGENVVALLSVAIPVMGEDACVALLSSLFECTGAVPENIPGRTQLENFRQALVPLARKSGFAEKVAHYHSLFNRILQSRAVAYSPYHSIPDAPQIARVIILLHKIVTADEPYIVIWKSIHGAAWVVAYAAFVLGMSVCALDPEMNPVPITGSYESAKVVIQLNADDSACELYLAGELQDILRINPSKSFDNRGWSIDCRKINIVDMNHPGLNEKDDFSRLSNFAAIELYNTVYQASSFFEQWTPDALWYRQNAPLYDHKREHKLPLGFKTYIKSVMREVFGRALIVLHDLGFRPAMGGYVFEGNNGELCVGHETDPEVSYSIVQTEGDDHAIDSAFWGRVHARGTGRELKVENKKGRFLQPGEVMRESEQDSYVARLDNYLSVPKTNTYSINSTSSPSSGHAYGSVQLEGYASAHLGDVHYHQVDSRFLDWSKDTRNSIAETIKLAVRVASRLAFTDWHQSCQLLSMNIMSLGYQIEISDDRQFEGLVAEAVSLCFDGVNTRALEKKIWSDDWTALDLDGVIVIRTVARTPDIRDVRGKLVCFASGSIQFEGSSYKKVRSDRSTPTVDYSYQDNKKHELPSASVRYLRDKFPNTRMRPLVTASSDTIFLRAEVYFEGDIPVFVDGTISAKMLPDLLVTERCEHGYRSDFPISAFTANKQYIRHFYEGLYFDDARHGGMTIGDKLNASPVYVQHTKDNPVLQWLALQWTPRSDSERCIRVLQKDCCLPCILKRLHRILESIGESSAPVLAGGYPICIIAGDDPANSTLRHDRTRKSDAPRPTRLDTTHLPDGRHRSASAGTVPDRAPRSPATLFSSTSTSSGAADHTQTSRGYGIGTVRRKPVPSPNRGGRT</sequence>
<dbReference type="EMBL" id="JAVRRG010000012">
    <property type="protein sequence ID" value="KAK5099028.1"/>
    <property type="molecule type" value="Genomic_DNA"/>
</dbReference>
<comment type="caution">
    <text evidence="2">The sequence shown here is derived from an EMBL/GenBank/DDBJ whole genome shotgun (WGS) entry which is preliminary data.</text>
</comment>
<gene>
    <name evidence="2" type="ORF">LTR24_001656</name>
</gene>
<feature type="compositionally biased region" description="Polar residues" evidence="1">
    <location>
        <begin position="920"/>
        <end position="939"/>
    </location>
</feature>
<evidence type="ECO:0000256" key="1">
    <source>
        <dbReference type="SAM" id="MobiDB-lite"/>
    </source>
</evidence>
<keyword evidence="3" id="KW-1185">Reference proteome</keyword>
<accession>A0ABR0KKD5</accession>
<feature type="compositionally biased region" description="Basic and acidic residues" evidence="1">
    <location>
        <begin position="876"/>
        <end position="902"/>
    </location>
</feature>
<reference evidence="2 3" key="1">
    <citation type="submission" date="2023-08" db="EMBL/GenBank/DDBJ databases">
        <title>Black Yeasts Isolated from many extreme environments.</title>
        <authorList>
            <person name="Coleine C."/>
            <person name="Stajich J.E."/>
            <person name="Selbmann L."/>
        </authorList>
    </citation>
    <scope>NUCLEOTIDE SEQUENCE [LARGE SCALE GENOMIC DNA]</scope>
    <source>
        <strain evidence="2 3">CCFEE 5885</strain>
    </source>
</reference>